<keyword evidence="2" id="KW-1185">Reference proteome</keyword>
<name>A0ABD5SEG5_9EURY</name>
<reference evidence="1 2" key="1">
    <citation type="journal article" date="2019" name="Int. J. Syst. Evol. Microbiol.">
        <title>The Global Catalogue of Microorganisms (GCM) 10K type strain sequencing project: providing services to taxonomists for standard genome sequencing and annotation.</title>
        <authorList>
            <consortium name="The Broad Institute Genomics Platform"/>
            <consortium name="The Broad Institute Genome Sequencing Center for Infectious Disease"/>
            <person name="Wu L."/>
            <person name="Ma J."/>
        </authorList>
    </citation>
    <scope>NUCLEOTIDE SEQUENCE [LARGE SCALE GENOMIC DNA]</scope>
    <source>
        <strain evidence="1 2">CGMCC 1.3239</strain>
    </source>
</reference>
<evidence type="ECO:0000313" key="2">
    <source>
        <dbReference type="Proteomes" id="UP001596442"/>
    </source>
</evidence>
<feature type="non-terminal residue" evidence="1">
    <location>
        <position position="1"/>
    </location>
</feature>
<proteinExistence type="predicted"/>
<evidence type="ECO:0000313" key="1">
    <source>
        <dbReference type="EMBL" id="MFC6755385.1"/>
    </source>
</evidence>
<sequence length="157" mass="17502">HFLQAYQYAADPYPTTLDLLRFLKAEIPAQDHAFIDDLFTKITLFDLKIDSARAVKQADGRFQLTLEIDAKKIYADGQGEETEVSLADQFDIGVFTQDPDSAKGSDHVLYLAKHLIKSGPNTVTLVLDELPVFAGIDPYIKMIDRNADDNLLAVDVD</sequence>
<organism evidence="1 2">
    <name type="scientific">Halorubrum tibetense</name>
    <dbReference type="NCBI Taxonomy" id="175631"/>
    <lineage>
        <taxon>Archaea</taxon>
        <taxon>Methanobacteriati</taxon>
        <taxon>Methanobacteriota</taxon>
        <taxon>Stenosarchaea group</taxon>
        <taxon>Halobacteria</taxon>
        <taxon>Halobacteriales</taxon>
        <taxon>Haloferacaceae</taxon>
        <taxon>Halorubrum</taxon>
    </lineage>
</organism>
<dbReference type="EMBL" id="JBHSWW010000766">
    <property type="protein sequence ID" value="MFC6755385.1"/>
    <property type="molecule type" value="Genomic_DNA"/>
</dbReference>
<comment type="caution">
    <text evidence="1">The sequence shown here is derived from an EMBL/GenBank/DDBJ whole genome shotgun (WGS) entry which is preliminary data.</text>
</comment>
<protein>
    <submittedName>
        <fullName evidence="1">Uncharacterized protein</fullName>
    </submittedName>
</protein>
<gene>
    <name evidence="1" type="ORF">ACFQEU_18195</name>
</gene>
<dbReference type="Proteomes" id="UP001596442">
    <property type="component" value="Unassembled WGS sequence"/>
</dbReference>
<accession>A0ABD5SEG5</accession>
<dbReference type="AlphaFoldDB" id="A0ABD5SEG5"/>
<dbReference type="RefSeq" id="WP_379784450.1">
    <property type="nucleotide sequence ID" value="NZ_JBHSWW010000766.1"/>
</dbReference>